<dbReference type="InterPro" id="IPR036465">
    <property type="entry name" value="vWFA_dom_sf"/>
</dbReference>
<dbReference type="Gene3D" id="3.40.50.410">
    <property type="entry name" value="von Willebrand factor, type A domain"/>
    <property type="match status" value="1"/>
</dbReference>
<dbReference type="EMBL" id="JMFG01000018">
    <property type="protein sequence ID" value="KDA53727.1"/>
    <property type="molecule type" value="Genomic_DNA"/>
</dbReference>
<evidence type="ECO:0000313" key="2">
    <source>
        <dbReference type="EMBL" id="KDA53727.1"/>
    </source>
</evidence>
<feature type="domain" description="VWFA" evidence="1">
    <location>
        <begin position="376"/>
        <end position="543"/>
    </location>
</feature>
<organism evidence="2 3">
    <name type="scientific">Thermoanaerobaculum aquaticum</name>
    <dbReference type="NCBI Taxonomy" id="1312852"/>
    <lineage>
        <taxon>Bacteria</taxon>
        <taxon>Pseudomonadati</taxon>
        <taxon>Acidobacteriota</taxon>
        <taxon>Thermoanaerobaculia</taxon>
        <taxon>Thermoanaerobaculales</taxon>
        <taxon>Thermoanaerobaculaceae</taxon>
        <taxon>Thermoanaerobaculum</taxon>
    </lineage>
</organism>
<dbReference type="SUPFAM" id="SSF53300">
    <property type="entry name" value="vWA-like"/>
    <property type="match status" value="1"/>
</dbReference>
<evidence type="ECO:0000313" key="3">
    <source>
        <dbReference type="Proteomes" id="UP000027284"/>
    </source>
</evidence>
<accession>A0A062XMD3</accession>
<proteinExistence type="predicted"/>
<gene>
    <name evidence="2" type="ORF">EG19_03160</name>
</gene>
<dbReference type="InterPro" id="IPR002035">
    <property type="entry name" value="VWF_A"/>
</dbReference>
<dbReference type="Proteomes" id="UP000027284">
    <property type="component" value="Unassembled WGS sequence"/>
</dbReference>
<dbReference type="AlphaFoldDB" id="A0A062XMD3"/>
<reference evidence="2 3" key="1">
    <citation type="submission" date="2014-04" db="EMBL/GenBank/DDBJ databases">
        <title>The Genome Sequence of Thermoanaerobaculum aquaticum MP-01, The First Cultivated Group 23 Acidobacterium.</title>
        <authorList>
            <person name="Stamps B.W."/>
            <person name="Losey N.A."/>
            <person name="Lawson P.A."/>
            <person name="Stevenson B.S."/>
        </authorList>
    </citation>
    <scope>NUCLEOTIDE SEQUENCE [LARGE SCALE GENOMIC DNA]</scope>
    <source>
        <strain evidence="2 3">MP-01</strain>
    </source>
</reference>
<dbReference type="CDD" id="cd00198">
    <property type="entry name" value="vWFA"/>
    <property type="match status" value="1"/>
</dbReference>
<dbReference type="STRING" id="1312852.EG19_03160"/>
<keyword evidence="3" id="KW-1185">Reference proteome</keyword>
<dbReference type="Pfam" id="PF13519">
    <property type="entry name" value="VWA_2"/>
    <property type="match status" value="1"/>
</dbReference>
<evidence type="ECO:0000259" key="1">
    <source>
        <dbReference type="PROSITE" id="PS50234"/>
    </source>
</evidence>
<dbReference type="InterPro" id="IPR017802">
    <property type="entry name" value="VWFA-rel_acidobac-type"/>
</dbReference>
<dbReference type="PROSITE" id="PS50234">
    <property type="entry name" value="VWFA"/>
    <property type="match status" value="1"/>
</dbReference>
<sequence>MTFAFCYPKTVTPWLILLAAVSPLALRVEVEPLGKGATSTVVAVAVQVAPEEREQLGPRVRFHVEFWKGSQKLDDGSGVGELAGDGSFLLYREWPSGEGLLRVEVSSLDGSKAGVVERKVVVPVLDKPFVAPEGAPPDATALAPSPPAEEAVRFARPRLGTVVGTVELTLEAPEDTGEVRFFQDNQLVVVKNRPPWQLSLSLGATPRRTVVRAEAWSRDGRLIGEDAVVLSGSENRLEVQILLREGKGQDQPTRVTVAVSPPGLEEEVVLRVDDRPVARWLSCPCVTELPAQALRSARILVAEARGGGREGEAVLAVGTGTLLETARVDVVELPVAVLDAAGRPVSDLRPEDFHVWEDGQPVVVDSLGRSEDLPVLLGLAVDVSGSMEKDFPLVRQAVGGFLADFLRPGDRFFLGTFSWEFSLLLPWGSEPRLAVDRLAGVRVEGGTSLHDAVIKALELFRGKKGPRGLVVITDGEDTTSRTGWDAALRYARTMRTPIFPVGIRVSVLDFVFRSRLSELAAATGGEAFFVGKPEDLPAVYRRIGEQLRQQYVVVYRSPASSAGDAFRQVTVKVQREGVTVRTIPGYFPSP</sequence>
<protein>
    <recommendedName>
        <fullName evidence="1">VWFA domain-containing protein</fullName>
    </recommendedName>
</protein>
<comment type="caution">
    <text evidence="2">The sequence shown here is derived from an EMBL/GenBank/DDBJ whole genome shotgun (WGS) entry which is preliminary data.</text>
</comment>
<dbReference type="NCBIfam" id="TIGR03436">
    <property type="entry name" value="acidobact_VWFA"/>
    <property type="match status" value="1"/>
</dbReference>
<name>A0A062XMD3_9BACT</name>
<dbReference type="SMART" id="SM00327">
    <property type="entry name" value="VWA"/>
    <property type="match status" value="1"/>
</dbReference>